<dbReference type="PANTHER" id="PTHR30290">
    <property type="entry name" value="PERIPLASMIC BINDING COMPONENT OF ABC TRANSPORTER"/>
    <property type="match status" value="1"/>
</dbReference>
<comment type="caution">
    <text evidence="6">The sequence shown here is derived from an EMBL/GenBank/DDBJ whole genome shotgun (WGS) entry which is preliminary data.</text>
</comment>
<dbReference type="GO" id="GO:1904680">
    <property type="term" value="F:peptide transmembrane transporter activity"/>
    <property type="evidence" value="ECO:0007669"/>
    <property type="project" value="TreeGrafter"/>
</dbReference>
<feature type="chain" id="PRO_5039355690" evidence="4">
    <location>
        <begin position="23"/>
        <end position="507"/>
    </location>
</feature>
<evidence type="ECO:0000313" key="6">
    <source>
        <dbReference type="EMBL" id="RUR01806.1"/>
    </source>
</evidence>
<protein>
    <submittedName>
        <fullName evidence="6">Peptide ABC transporter substrate-binding protein</fullName>
    </submittedName>
</protein>
<proteinExistence type="inferred from homology"/>
<reference evidence="6 7" key="1">
    <citation type="submission" date="2018-12" db="EMBL/GenBank/DDBJ databases">
        <authorList>
            <person name="Li F."/>
        </authorList>
    </citation>
    <scope>NUCLEOTIDE SEQUENCE [LARGE SCALE GENOMIC DNA]</scope>
    <source>
        <strain evidence="6 7">EGI 6500705</strain>
    </source>
</reference>
<evidence type="ECO:0000313" key="7">
    <source>
        <dbReference type="Proteomes" id="UP000274909"/>
    </source>
</evidence>
<gene>
    <name evidence="6" type="ORF">ELQ94_10150</name>
</gene>
<dbReference type="InterPro" id="IPR000914">
    <property type="entry name" value="SBP_5_dom"/>
</dbReference>
<sequence>MVRRRKAAATIAAAAALSLAFAGCSTGSDSAEGGEQTLTLASAVDINSFAPADSRDAHYVQYYQPVYDTLIQIAPDGEYVADLATEWEWNDDQTTLSLTLRDDVVFTDGSDFDADAVKANIEATREGTGTSSVAFAAISDIVVNSATSVDLVFTQPDPGIIRQLALPGGAMASPDSIDAGTLADAPVGTGPYVLDEAETTKTVQYTFVRNDDYWNAEAYPYDRIVIKPITDATARFNAVRSGEVDGATGDAINAEQAEGAGLTVTTSPGPGFQGLFLFDRDGTMVPALADERVRQALNYAIDREAILDTLYDGSGTITNQVFNPKSEPYDESLEGAYEYDPDRAQELLAEAGYADGFSMTIPEPVYANLSPLLTEQLGAVGITVDWAQVPQAQTNDEYLSGKYAAVWYQLQSSDPWQGINFWGASDAPWNPLGNTDPEIQAAVDLIRTTSGDAQVEAYRALDTLFVEKAWFVPAYFPDAVYFSTAGVDVDAQALQIVPSIANYAPAS</sequence>
<dbReference type="EMBL" id="RZGZ01000002">
    <property type="protein sequence ID" value="RUR01806.1"/>
    <property type="molecule type" value="Genomic_DNA"/>
</dbReference>
<feature type="signal peptide" evidence="4">
    <location>
        <begin position="1"/>
        <end position="22"/>
    </location>
</feature>
<dbReference type="Gene3D" id="3.40.190.10">
    <property type="entry name" value="Periplasmic binding protein-like II"/>
    <property type="match status" value="1"/>
</dbReference>
<evidence type="ECO:0000256" key="2">
    <source>
        <dbReference type="ARBA" id="ARBA00022448"/>
    </source>
</evidence>
<dbReference type="OrthoDB" id="9764591at2"/>
<dbReference type="SUPFAM" id="SSF53850">
    <property type="entry name" value="Periplasmic binding protein-like II"/>
    <property type="match status" value="1"/>
</dbReference>
<dbReference type="RefSeq" id="WP_127049708.1">
    <property type="nucleotide sequence ID" value="NZ_RZGZ01000002.1"/>
</dbReference>
<dbReference type="PROSITE" id="PS51257">
    <property type="entry name" value="PROKAR_LIPOPROTEIN"/>
    <property type="match status" value="1"/>
</dbReference>
<dbReference type="AlphaFoldDB" id="A0A3S0WZB7"/>
<comment type="similarity">
    <text evidence="1">Belongs to the bacterial solute-binding protein 5 family.</text>
</comment>
<accession>A0A3S0WZB7</accession>
<evidence type="ECO:0000256" key="4">
    <source>
        <dbReference type="SAM" id="SignalP"/>
    </source>
</evidence>
<organism evidence="6 7">
    <name type="scientific">Labedella endophytica</name>
    <dbReference type="NCBI Taxonomy" id="1523160"/>
    <lineage>
        <taxon>Bacteria</taxon>
        <taxon>Bacillati</taxon>
        <taxon>Actinomycetota</taxon>
        <taxon>Actinomycetes</taxon>
        <taxon>Micrococcales</taxon>
        <taxon>Microbacteriaceae</taxon>
        <taxon>Labedella</taxon>
    </lineage>
</organism>
<name>A0A3S0WZB7_9MICO</name>
<evidence type="ECO:0000259" key="5">
    <source>
        <dbReference type="Pfam" id="PF00496"/>
    </source>
</evidence>
<keyword evidence="2" id="KW-0813">Transport</keyword>
<dbReference type="PANTHER" id="PTHR30290:SF9">
    <property type="entry name" value="OLIGOPEPTIDE-BINDING PROTEIN APPA"/>
    <property type="match status" value="1"/>
</dbReference>
<dbReference type="GO" id="GO:0042597">
    <property type="term" value="C:periplasmic space"/>
    <property type="evidence" value="ECO:0007669"/>
    <property type="project" value="UniProtKB-ARBA"/>
</dbReference>
<evidence type="ECO:0000256" key="1">
    <source>
        <dbReference type="ARBA" id="ARBA00005695"/>
    </source>
</evidence>
<dbReference type="PIRSF" id="PIRSF002741">
    <property type="entry name" value="MppA"/>
    <property type="match status" value="1"/>
</dbReference>
<dbReference type="InterPro" id="IPR030678">
    <property type="entry name" value="Peptide/Ni-bd"/>
</dbReference>
<keyword evidence="7" id="KW-1185">Reference proteome</keyword>
<dbReference type="GO" id="GO:0043190">
    <property type="term" value="C:ATP-binding cassette (ABC) transporter complex"/>
    <property type="evidence" value="ECO:0007669"/>
    <property type="project" value="InterPro"/>
</dbReference>
<feature type="domain" description="Solute-binding protein family 5" evidence="5">
    <location>
        <begin position="78"/>
        <end position="420"/>
    </location>
</feature>
<dbReference type="Gene3D" id="3.10.105.10">
    <property type="entry name" value="Dipeptide-binding Protein, Domain 3"/>
    <property type="match status" value="1"/>
</dbReference>
<dbReference type="Proteomes" id="UP000274909">
    <property type="component" value="Unassembled WGS sequence"/>
</dbReference>
<dbReference type="InterPro" id="IPR039424">
    <property type="entry name" value="SBP_5"/>
</dbReference>
<dbReference type="GO" id="GO:0015833">
    <property type="term" value="P:peptide transport"/>
    <property type="evidence" value="ECO:0007669"/>
    <property type="project" value="TreeGrafter"/>
</dbReference>
<dbReference type="Pfam" id="PF00496">
    <property type="entry name" value="SBP_bac_5"/>
    <property type="match status" value="1"/>
</dbReference>
<keyword evidence="3 4" id="KW-0732">Signal</keyword>
<evidence type="ECO:0000256" key="3">
    <source>
        <dbReference type="ARBA" id="ARBA00022729"/>
    </source>
</evidence>